<name>A0A6S7C9N1_9BURK</name>
<accession>A0A6S7C9N1</accession>
<protein>
    <submittedName>
        <fullName evidence="1">Uncharacterized protein</fullName>
    </submittedName>
</protein>
<dbReference type="AlphaFoldDB" id="A0A6S7C9N1"/>
<sequence>MNQDPTHWHTASARANALHAEIERTAEKPERRCMDCGSAPDTRGSFVCECARRVESHE</sequence>
<gene>
    <name evidence="1" type="ORF">LMG28138_01809</name>
</gene>
<dbReference type="EMBL" id="CADIKM010000006">
    <property type="protein sequence ID" value="CAB3784436.1"/>
    <property type="molecule type" value="Genomic_DNA"/>
</dbReference>
<dbReference type="Proteomes" id="UP000494115">
    <property type="component" value="Unassembled WGS sequence"/>
</dbReference>
<evidence type="ECO:0000313" key="1">
    <source>
        <dbReference type="EMBL" id="CAB3784436.1"/>
    </source>
</evidence>
<reference evidence="1 2" key="1">
    <citation type="submission" date="2020-04" db="EMBL/GenBank/DDBJ databases">
        <authorList>
            <person name="De Canck E."/>
        </authorList>
    </citation>
    <scope>NUCLEOTIDE SEQUENCE [LARGE SCALE GENOMIC DNA]</scope>
    <source>
        <strain evidence="1 2">LMG 28138</strain>
    </source>
</reference>
<organism evidence="1 2">
    <name type="scientific">Pararobbsia alpina</name>
    <dbReference type="NCBI Taxonomy" id="621374"/>
    <lineage>
        <taxon>Bacteria</taxon>
        <taxon>Pseudomonadati</taxon>
        <taxon>Pseudomonadota</taxon>
        <taxon>Betaproteobacteria</taxon>
        <taxon>Burkholderiales</taxon>
        <taxon>Burkholderiaceae</taxon>
        <taxon>Pararobbsia</taxon>
    </lineage>
</organism>
<proteinExistence type="predicted"/>
<evidence type="ECO:0000313" key="2">
    <source>
        <dbReference type="Proteomes" id="UP000494115"/>
    </source>
</evidence>
<keyword evidence="2" id="KW-1185">Reference proteome</keyword>